<gene>
    <name evidence="1" type="ORF">GMARGA_LOCUS42434</name>
</gene>
<evidence type="ECO:0000313" key="2">
    <source>
        <dbReference type="Proteomes" id="UP000789901"/>
    </source>
</evidence>
<feature type="non-terminal residue" evidence="1">
    <location>
        <position position="1"/>
    </location>
</feature>
<keyword evidence="2" id="KW-1185">Reference proteome</keyword>
<evidence type="ECO:0000313" key="1">
    <source>
        <dbReference type="EMBL" id="CAG8853613.1"/>
    </source>
</evidence>
<protein>
    <submittedName>
        <fullName evidence="1">12739_t:CDS:1</fullName>
    </submittedName>
</protein>
<comment type="caution">
    <text evidence="1">The sequence shown here is derived from an EMBL/GenBank/DDBJ whole genome shotgun (WGS) entry which is preliminary data.</text>
</comment>
<name>A0ABN7XEC1_GIGMA</name>
<dbReference type="EMBL" id="CAJVQB010126805">
    <property type="protein sequence ID" value="CAG8853613.1"/>
    <property type="molecule type" value="Genomic_DNA"/>
</dbReference>
<sequence>PTIEELCEFANYKFVNIYKDGKYDNTISVLPISNLEKLNKSHSLAYSSSRILSKVIPESIRNSNYVTSQYNLTLPNEICEDVSQ</sequence>
<accession>A0ABN7XEC1</accession>
<organism evidence="1 2">
    <name type="scientific">Gigaspora margarita</name>
    <dbReference type="NCBI Taxonomy" id="4874"/>
    <lineage>
        <taxon>Eukaryota</taxon>
        <taxon>Fungi</taxon>
        <taxon>Fungi incertae sedis</taxon>
        <taxon>Mucoromycota</taxon>
        <taxon>Glomeromycotina</taxon>
        <taxon>Glomeromycetes</taxon>
        <taxon>Diversisporales</taxon>
        <taxon>Gigasporaceae</taxon>
        <taxon>Gigaspora</taxon>
    </lineage>
</organism>
<proteinExistence type="predicted"/>
<reference evidence="1 2" key="1">
    <citation type="submission" date="2021-06" db="EMBL/GenBank/DDBJ databases">
        <authorList>
            <person name="Kallberg Y."/>
            <person name="Tangrot J."/>
            <person name="Rosling A."/>
        </authorList>
    </citation>
    <scope>NUCLEOTIDE SEQUENCE [LARGE SCALE GENOMIC DNA]</scope>
    <source>
        <strain evidence="1 2">120-4 pot B 10/14</strain>
    </source>
</reference>
<dbReference type="Proteomes" id="UP000789901">
    <property type="component" value="Unassembled WGS sequence"/>
</dbReference>